<proteinExistence type="predicted"/>
<evidence type="ECO:0000313" key="3">
    <source>
        <dbReference type="Proteomes" id="UP000075903"/>
    </source>
</evidence>
<dbReference type="Proteomes" id="UP000075903">
    <property type="component" value="Unassembled WGS sequence"/>
</dbReference>
<dbReference type="AlphaFoldDB" id="A0A182V7I9"/>
<dbReference type="VEuPathDB" id="VectorBase:AMEM21_005063"/>
<evidence type="ECO:0000313" key="2">
    <source>
        <dbReference type="EnsemblMetazoa" id="AMEM010203-PA"/>
    </source>
</evidence>
<dbReference type="EnsemblMetazoa" id="AMEM010203-RA">
    <property type="protein sequence ID" value="AMEM010203-PA"/>
    <property type="gene ID" value="AMEM010203"/>
</dbReference>
<organism evidence="2 3">
    <name type="scientific">Anopheles merus</name>
    <name type="common">Mosquito</name>
    <dbReference type="NCBI Taxonomy" id="30066"/>
    <lineage>
        <taxon>Eukaryota</taxon>
        <taxon>Metazoa</taxon>
        <taxon>Ecdysozoa</taxon>
        <taxon>Arthropoda</taxon>
        <taxon>Hexapoda</taxon>
        <taxon>Insecta</taxon>
        <taxon>Pterygota</taxon>
        <taxon>Neoptera</taxon>
        <taxon>Endopterygota</taxon>
        <taxon>Diptera</taxon>
        <taxon>Nematocera</taxon>
        <taxon>Culicoidea</taxon>
        <taxon>Culicidae</taxon>
        <taxon>Anophelinae</taxon>
        <taxon>Anopheles</taxon>
    </lineage>
</organism>
<reference evidence="2" key="1">
    <citation type="submission" date="2020-05" db="UniProtKB">
        <authorList>
            <consortium name="EnsemblMetazoa"/>
        </authorList>
    </citation>
    <scope>IDENTIFICATION</scope>
    <source>
        <strain evidence="2">MAF</strain>
    </source>
</reference>
<name>A0A182V7I9_ANOME</name>
<protein>
    <submittedName>
        <fullName evidence="2">Uncharacterized protein</fullName>
    </submittedName>
</protein>
<evidence type="ECO:0000256" key="1">
    <source>
        <dbReference type="SAM" id="MobiDB-lite"/>
    </source>
</evidence>
<accession>A0A182V7I9</accession>
<keyword evidence="3" id="KW-1185">Reference proteome</keyword>
<sequence length="517" mass="57467">MFVANRSTALSVGIGTLSDYKILLGSQYQVLYRMRDAFYSVADNFTKPGAEITDQLAYLASNRSVMVDFQTTLAAIASLQTVLTTGYTQEYVTLQPRNQSFITDRLTDSFAYINQTLVQLDKTLRQLQTAAAKAQQEAGSNGQTIDMKIVREFISPRLINTLLNAIDQLPGAISPLVYSVHSPLAQLDKADSYISTAKGDIESALLQAHQEVVNFNGNIRQLKQETNDVIATISTAYRDQQTLSVDLLPKLKASVNYQYDLKMALDTFVDVASVPSIEEKTGLLNQTIANYVSNSTTYDDDLVTVYGDRICPAMQAVVQVLIASGPYAAYCYNKYSHRVVDLAIHNFYDIGECYQLELNRLYSVSRLISNLISLVTFNFADLFENLSVCAAIQSCPGDCDPCVDTLGRFLDTLALLMEEKYDLILQIVPYEAKASLQRVKSCAAFSKYKLIADAHDLIKEVYDCESDLHRSREENTAVTAPPSAVKMKHRKETEAPGEYQTGVRFVDKGLTDQLGLR</sequence>
<dbReference type="VEuPathDB" id="VectorBase:AMEM010203"/>
<feature type="region of interest" description="Disordered" evidence="1">
    <location>
        <begin position="472"/>
        <end position="494"/>
    </location>
</feature>